<dbReference type="GO" id="GO:0003677">
    <property type="term" value="F:DNA binding"/>
    <property type="evidence" value="ECO:0007669"/>
    <property type="project" value="UniProtKB-UniRule"/>
</dbReference>
<dbReference type="PANTHER" id="PTHR47506:SF6">
    <property type="entry name" value="HTH-TYPE TRANSCRIPTIONAL REPRESSOR NEMR"/>
    <property type="match status" value="1"/>
</dbReference>
<evidence type="ECO:0000256" key="1">
    <source>
        <dbReference type="ARBA" id="ARBA00023015"/>
    </source>
</evidence>
<dbReference type="InterPro" id="IPR009057">
    <property type="entry name" value="Homeodomain-like_sf"/>
</dbReference>
<organism evidence="6 7">
    <name type="scientific">Paenibacillus oryzisoli</name>
    <dbReference type="NCBI Taxonomy" id="1850517"/>
    <lineage>
        <taxon>Bacteria</taxon>
        <taxon>Bacillati</taxon>
        <taxon>Bacillota</taxon>
        <taxon>Bacilli</taxon>
        <taxon>Bacillales</taxon>
        <taxon>Paenibacillaceae</taxon>
        <taxon>Paenibacillus</taxon>
    </lineage>
</organism>
<dbReference type="SUPFAM" id="SSF46689">
    <property type="entry name" value="Homeodomain-like"/>
    <property type="match status" value="1"/>
</dbReference>
<dbReference type="PROSITE" id="PS50977">
    <property type="entry name" value="HTH_TETR_2"/>
    <property type="match status" value="1"/>
</dbReference>
<dbReference type="PANTHER" id="PTHR47506">
    <property type="entry name" value="TRANSCRIPTIONAL REGULATORY PROTEIN"/>
    <property type="match status" value="1"/>
</dbReference>
<comment type="caution">
    <text evidence="6">The sequence shown here is derived from an EMBL/GenBank/DDBJ whole genome shotgun (WGS) entry which is preliminary data.</text>
</comment>
<gene>
    <name evidence="6" type="ORF">A8708_32600</name>
</gene>
<accession>A0A198A2P4</accession>
<evidence type="ECO:0000259" key="5">
    <source>
        <dbReference type="PROSITE" id="PS50977"/>
    </source>
</evidence>
<keyword evidence="3" id="KW-0804">Transcription</keyword>
<keyword evidence="1" id="KW-0805">Transcription regulation</keyword>
<reference evidence="6 7" key="1">
    <citation type="submission" date="2016-05" db="EMBL/GenBank/DDBJ databases">
        <title>Paenibacillus sp. 1ZS3-15 nov., isolated from the rhizosphere soil.</title>
        <authorList>
            <person name="Zhang X.X."/>
            <person name="Zhang J."/>
        </authorList>
    </citation>
    <scope>NUCLEOTIDE SEQUENCE [LARGE SCALE GENOMIC DNA]</scope>
    <source>
        <strain evidence="6 7">1ZS3-15</strain>
    </source>
</reference>
<dbReference type="AlphaFoldDB" id="A0A198A2P4"/>
<proteinExistence type="predicted"/>
<keyword evidence="7" id="KW-1185">Reference proteome</keyword>
<evidence type="ECO:0000256" key="4">
    <source>
        <dbReference type="PROSITE-ProRule" id="PRU00335"/>
    </source>
</evidence>
<dbReference type="Proteomes" id="UP000078454">
    <property type="component" value="Unassembled WGS sequence"/>
</dbReference>
<dbReference type="SUPFAM" id="SSF48498">
    <property type="entry name" value="Tetracyclin repressor-like, C-terminal domain"/>
    <property type="match status" value="1"/>
</dbReference>
<dbReference type="InterPro" id="IPR001647">
    <property type="entry name" value="HTH_TetR"/>
</dbReference>
<dbReference type="PRINTS" id="PR00455">
    <property type="entry name" value="HTHTETR"/>
</dbReference>
<dbReference type="RefSeq" id="WP_068667807.1">
    <property type="nucleotide sequence ID" value="NZ_LYPB01000080.1"/>
</dbReference>
<dbReference type="EMBL" id="LYPB01000080">
    <property type="protein sequence ID" value="OAS15739.1"/>
    <property type="molecule type" value="Genomic_DNA"/>
</dbReference>
<name>A0A198A2P4_9BACL</name>
<evidence type="ECO:0000313" key="7">
    <source>
        <dbReference type="Proteomes" id="UP000078454"/>
    </source>
</evidence>
<dbReference type="Gene3D" id="1.10.357.10">
    <property type="entry name" value="Tetracycline Repressor, domain 2"/>
    <property type="match status" value="1"/>
</dbReference>
<dbReference type="STRING" id="1850517.A8708_32600"/>
<keyword evidence="2 4" id="KW-0238">DNA-binding</keyword>
<evidence type="ECO:0000256" key="2">
    <source>
        <dbReference type="ARBA" id="ARBA00023125"/>
    </source>
</evidence>
<feature type="domain" description="HTH tetR-type" evidence="5">
    <location>
        <begin position="8"/>
        <end position="68"/>
    </location>
</feature>
<protein>
    <recommendedName>
        <fullName evidence="5">HTH tetR-type domain-containing protein</fullName>
    </recommendedName>
</protein>
<evidence type="ECO:0000256" key="3">
    <source>
        <dbReference type="ARBA" id="ARBA00023163"/>
    </source>
</evidence>
<dbReference type="InterPro" id="IPR036271">
    <property type="entry name" value="Tet_transcr_reg_TetR-rel_C_sf"/>
</dbReference>
<evidence type="ECO:0000313" key="6">
    <source>
        <dbReference type="EMBL" id="OAS15739.1"/>
    </source>
</evidence>
<dbReference type="OrthoDB" id="9809772at2"/>
<dbReference type="Pfam" id="PF00440">
    <property type="entry name" value="TetR_N"/>
    <property type="match status" value="1"/>
</dbReference>
<sequence>MTKTTNSKNTSELILDTAQAFVQQYGFNGFSYSHIAEKVGIRNASIHYYFPNKEDLGEALIARYLRNFNHFVAGIDAEITNHIEKLRKFILLYSGPVQAYCACLSVMLSTDLATLSGKVQVGLSQFFTANLEWLARVLEDGRREGQLHFEGAADVQAHQFLAALQGAQLLARSFHDISKYEKIAAGLLSALV</sequence>
<feature type="DNA-binding region" description="H-T-H motif" evidence="4">
    <location>
        <begin position="31"/>
        <end position="50"/>
    </location>
</feature>